<dbReference type="InterPro" id="IPR018244">
    <property type="entry name" value="Allrgn_V5/Tpx1_CS"/>
</dbReference>
<dbReference type="EMBL" id="UZAH01025496">
    <property type="protein sequence ID" value="VDO65036.1"/>
    <property type="molecule type" value="Genomic_DNA"/>
</dbReference>
<dbReference type="PROSITE" id="PS01010">
    <property type="entry name" value="CRISP_2"/>
    <property type="match status" value="1"/>
</dbReference>
<dbReference type="SUPFAM" id="SSF55797">
    <property type="entry name" value="PR-1-like"/>
    <property type="match status" value="1"/>
</dbReference>
<sequence>MKAQKSVHDFRSQLAKGDVAKFNGNKLPRAANMIKLRYDCELEKAAFAHAATCSNSNSDQGLSSDIKRNIQMVLQSTVSGITLLDTVRELRKTWWKQIRVQTQAIGFGLDTILQMAWATTSRLGCGVASCSGGFFVVCHYQPGGNVVNTQVYAPGDPCSNCPTGTYCVSPLCSAV</sequence>
<organism evidence="2">
    <name type="scientific">Heligmosomoides polygyrus</name>
    <name type="common">Parasitic roundworm</name>
    <dbReference type="NCBI Taxonomy" id="6339"/>
    <lineage>
        <taxon>Eukaryota</taxon>
        <taxon>Metazoa</taxon>
        <taxon>Ecdysozoa</taxon>
        <taxon>Nematoda</taxon>
        <taxon>Chromadorea</taxon>
        <taxon>Rhabditida</taxon>
        <taxon>Rhabditina</taxon>
        <taxon>Rhabditomorpha</taxon>
        <taxon>Strongyloidea</taxon>
        <taxon>Heligmosomidae</taxon>
        <taxon>Heligmosomoides</taxon>
    </lineage>
</organism>
<reference evidence="2" key="1">
    <citation type="submission" date="2018-11" db="EMBL/GenBank/DDBJ databases">
        <authorList>
            <consortium name="Pathogen Informatics"/>
        </authorList>
    </citation>
    <scope>NUCLEOTIDE SEQUENCE [LARGE SCALE GENOMIC DNA]</scope>
</reference>
<dbReference type="SMART" id="SM00198">
    <property type="entry name" value="SCP"/>
    <property type="match status" value="1"/>
</dbReference>
<name>A0A3P7WWH6_HELPZ</name>
<protein>
    <recommendedName>
        <fullName evidence="1">SCP domain-containing protein</fullName>
    </recommendedName>
</protein>
<proteinExistence type="predicted"/>
<evidence type="ECO:0000259" key="1">
    <source>
        <dbReference type="SMART" id="SM00198"/>
    </source>
</evidence>
<feature type="domain" description="SCP" evidence="1">
    <location>
        <begin position="2"/>
        <end position="148"/>
    </location>
</feature>
<gene>
    <name evidence="2" type="ORF">HPBE_LOCUS5561</name>
</gene>
<dbReference type="PRINTS" id="PR00837">
    <property type="entry name" value="V5TPXLIKE"/>
</dbReference>
<accession>A0A3P7WWH6</accession>
<dbReference type="PANTHER" id="PTHR10334">
    <property type="entry name" value="CYSTEINE-RICH SECRETORY PROTEIN-RELATED"/>
    <property type="match status" value="1"/>
</dbReference>
<dbReference type="OrthoDB" id="5876828at2759"/>
<dbReference type="GO" id="GO:0005576">
    <property type="term" value="C:extracellular region"/>
    <property type="evidence" value="ECO:0007669"/>
    <property type="project" value="InterPro"/>
</dbReference>
<dbReference type="Gene3D" id="3.40.33.10">
    <property type="entry name" value="CAP"/>
    <property type="match status" value="1"/>
</dbReference>
<dbReference type="AlphaFoldDB" id="A0A3P7WWH6"/>
<dbReference type="InterPro" id="IPR035940">
    <property type="entry name" value="CAP_sf"/>
</dbReference>
<dbReference type="CDD" id="cd05380">
    <property type="entry name" value="CAP_euk"/>
    <property type="match status" value="1"/>
</dbReference>
<dbReference type="InterPro" id="IPR001283">
    <property type="entry name" value="CRISP-related"/>
</dbReference>
<dbReference type="InterPro" id="IPR014044">
    <property type="entry name" value="CAP_dom"/>
</dbReference>
<evidence type="ECO:0000313" key="2">
    <source>
        <dbReference type="EMBL" id="VDO65036.1"/>
    </source>
</evidence>
<dbReference type="Pfam" id="PF00188">
    <property type="entry name" value="CAP"/>
    <property type="match status" value="1"/>
</dbReference>